<dbReference type="EMBL" id="QKZV01000018">
    <property type="protein sequence ID" value="PZX59417.1"/>
    <property type="molecule type" value="Genomic_DNA"/>
</dbReference>
<sequence length="72" mass="7634">MSFLLLSSCVFMNVSAKSSNSFPPNSIKVSVTDGCGQVLTFTVSCNGCSYQDLAQAGANYIYSRTGSNGCFR</sequence>
<reference evidence="1 2" key="1">
    <citation type="submission" date="2018-06" db="EMBL/GenBank/DDBJ databases">
        <title>Genomic Encyclopedia of Archaeal and Bacterial Type Strains, Phase II (KMG-II): from individual species to whole genera.</title>
        <authorList>
            <person name="Goeker M."/>
        </authorList>
    </citation>
    <scope>NUCLEOTIDE SEQUENCE [LARGE SCALE GENOMIC DNA]</scope>
    <source>
        <strain evidence="1 2">DSM 23241</strain>
    </source>
</reference>
<evidence type="ECO:0000313" key="1">
    <source>
        <dbReference type="EMBL" id="PZX59417.1"/>
    </source>
</evidence>
<proteinExistence type="predicted"/>
<dbReference type="AlphaFoldDB" id="A0A2W7RW45"/>
<accession>A0A2W7RW45</accession>
<protein>
    <submittedName>
        <fullName evidence="1">Uncharacterized protein</fullName>
    </submittedName>
</protein>
<organism evidence="1 2">
    <name type="scientific">Hydrotalea sandarakina</name>
    <dbReference type="NCBI Taxonomy" id="1004304"/>
    <lineage>
        <taxon>Bacteria</taxon>
        <taxon>Pseudomonadati</taxon>
        <taxon>Bacteroidota</taxon>
        <taxon>Chitinophagia</taxon>
        <taxon>Chitinophagales</taxon>
        <taxon>Chitinophagaceae</taxon>
        <taxon>Hydrotalea</taxon>
    </lineage>
</organism>
<dbReference type="Proteomes" id="UP000249720">
    <property type="component" value="Unassembled WGS sequence"/>
</dbReference>
<keyword evidence="2" id="KW-1185">Reference proteome</keyword>
<comment type="caution">
    <text evidence="1">The sequence shown here is derived from an EMBL/GenBank/DDBJ whole genome shotgun (WGS) entry which is preliminary data.</text>
</comment>
<gene>
    <name evidence="1" type="ORF">LX80_02842</name>
</gene>
<name>A0A2W7RW45_9BACT</name>
<evidence type="ECO:0000313" key="2">
    <source>
        <dbReference type="Proteomes" id="UP000249720"/>
    </source>
</evidence>